<dbReference type="InterPro" id="IPR009883">
    <property type="entry name" value="YgfX"/>
</dbReference>
<name>A3QBR9_SHELP</name>
<feature type="transmembrane region" description="Helical" evidence="1">
    <location>
        <begin position="47"/>
        <end position="64"/>
    </location>
</feature>
<feature type="transmembrane region" description="Helical" evidence="1">
    <location>
        <begin position="20"/>
        <end position="41"/>
    </location>
</feature>
<proteinExistence type="predicted"/>
<dbReference type="Pfam" id="PF07254">
    <property type="entry name" value="Cpta_toxin"/>
    <property type="match status" value="1"/>
</dbReference>
<accession>A3QBR9</accession>
<dbReference type="STRING" id="323850.Shew_1046"/>
<organism evidence="2 3">
    <name type="scientific">Shewanella loihica (strain ATCC BAA-1088 / PV-4)</name>
    <dbReference type="NCBI Taxonomy" id="323850"/>
    <lineage>
        <taxon>Bacteria</taxon>
        <taxon>Pseudomonadati</taxon>
        <taxon>Pseudomonadota</taxon>
        <taxon>Gammaproteobacteria</taxon>
        <taxon>Alteromonadales</taxon>
        <taxon>Shewanellaceae</taxon>
        <taxon>Shewanella</taxon>
    </lineage>
</organism>
<evidence type="ECO:0000313" key="3">
    <source>
        <dbReference type="Proteomes" id="UP000001558"/>
    </source>
</evidence>
<dbReference type="AlphaFoldDB" id="A3QBR9"/>
<sequence length="151" mass="18094" precursor="true">MAGRRHNFHLTASFDQRLSLVCFAALCLSAFLVWPPITSLWFLTLKYGFLLATITFFLYQFIVLRRWSLAFWLDESGRIGLLRDELDSHTQVQQVEEAIEQRLSYRRIWVSPLVVLFWLYEGEQKRLVILWRDMFDDTGYRHLCRLLLRFG</sequence>
<dbReference type="Proteomes" id="UP000001558">
    <property type="component" value="Chromosome"/>
</dbReference>
<dbReference type="eggNOG" id="ENOG50318V5">
    <property type="taxonomic scope" value="Bacteria"/>
</dbReference>
<evidence type="ECO:0008006" key="4">
    <source>
        <dbReference type="Google" id="ProtNLM"/>
    </source>
</evidence>
<evidence type="ECO:0000313" key="2">
    <source>
        <dbReference type="EMBL" id="ABO22917.1"/>
    </source>
</evidence>
<keyword evidence="1" id="KW-1133">Transmembrane helix</keyword>
<keyword evidence="1" id="KW-0812">Transmembrane</keyword>
<dbReference type="HOGENOM" id="CLU_1804886_0_0_6"/>
<keyword evidence="1" id="KW-0472">Membrane</keyword>
<gene>
    <name evidence="2" type="ordered locus">Shew_1046</name>
</gene>
<reference evidence="2 3" key="1">
    <citation type="submission" date="2007-03" db="EMBL/GenBank/DDBJ databases">
        <title>Complete sequence of Shewanella loihica PV-4.</title>
        <authorList>
            <consortium name="US DOE Joint Genome Institute"/>
            <person name="Copeland A."/>
            <person name="Lucas S."/>
            <person name="Lapidus A."/>
            <person name="Barry K."/>
            <person name="Detter J.C."/>
            <person name="Glavina del Rio T."/>
            <person name="Hammon N."/>
            <person name="Israni S."/>
            <person name="Dalin E."/>
            <person name="Tice H."/>
            <person name="Pitluck S."/>
            <person name="Chain P."/>
            <person name="Malfatti S."/>
            <person name="Shin M."/>
            <person name="Vergez L."/>
            <person name="Schmutz J."/>
            <person name="Larimer F."/>
            <person name="Land M."/>
            <person name="Hauser L."/>
            <person name="Kyrpides N."/>
            <person name="Mikhailova N."/>
            <person name="Romine M.F."/>
            <person name="Serres G."/>
            <person name="Fredrickson J."/>
            <person name="Tiedje J."/>
            <person name="Richardson P."/>
        </authorList>
    </citation>
    <scope>NUCLEOTIDE SEQUENCE [LARGE SCALE GENOMIC DNA]</scope>
    <source>
        <strain evidence="3">ATCC BAA-1088 / PV-4</strain>
    </source>
</reference>
<protein>
    <recommendedName>
        <fullName evidence="4">Toxin CptA</fullName>
    </recommendedName>
</protein>
<dbReference type="EMBL" id="CP000606">
    <property type="protein sequence ID" value="ABO22917.1"/>
    <property type="molecule type" value="Genomic_DNA"/>
</dbReference>
<evidence type="ECO:0000256" key="1">
    <source>
        <dbReference type="SAM" id="Phobius"/>
    </source>
</evidence>
<dbReference type="OrthoDB" id="6399627at2"/>
<dbReference type="RefSeq" id="WP_011864850.1">
    <property type="nucleotide sequence ID" value="NC_009092.1"/>
</dbReference>
<dbReference type="KEGG" id="slo:Shew_1046"/>
<keyword evidence="3" id="KW-1185">Reference proteome</keyword>